<protein>
    <recommendedName>
        <fullName evidence="1">non-specific serine/threonine protein kinase</fullName>
        <ecNumber evidence="1">2.7.11.1</ecNumber>
    </recommendedName>
</protein>
<dbReference type="Proteomes" id="UP001175271">
    <property type="component" value="Unassembled WGS sequence"/>
</dbReference>
<comment type="catalytic activity">
    <reaction evidence="7">
        <text>L-threonyl-[protein] + ATP = O-phospho-L-threonyl-[protein] + ADP + H(+)</text>
        <dbReference type="Rhea" id="RHEA:46608"/>
        <dbReference type="Rhea" id="RHEA-COMP:11060"/>
        <dbReference type="Rhea" id="RHEA-COMP:11605"/>
        <dbReference type="ChEBI" id="CHEBI:15378"/>
        <dbReference type="ChEBI" id="CHEBI:30013"/>
        <dbReference type="ChEBI" id="CHEBI:30616"/>
        <dbReference type="ChEBI" id="CHEBI:61977"/>
        <dbReference type="ChEBI" id="CHEBI:456216"/>
        <dbReference type="EC" id="2.7.11.1"/>
    </reaction>
</comment>
<keyword evidence="3" id="KW-0808">Transferase</keyword>
<feature type="region of interest" description="Disordered" evidence="10">
    <location>
        <begin position="480"/>
        <end position="554"/>
    </location>
</feature>
<feature type="compositionally biased region" description="Acidic residues" evidence="10">
    <location>
        <begin position="816"/>
        <end position="846"/>
    </location>
</feature>
<dbReference type="EC" id="2.7.11.1" evidence="1"/>
<dbReference type="GO" id="GO:0050684">
    <property type="term" value="P:regulation of mRNA processing"/>
    <property type="evidence" value="ECO:0007669"/>
    <property type="project" value="TreeGrafter"/>
</dbReference>
<dbReference type="FunFam" id="3.30.200.20:FF:000770">
    <property type="entry name" value="SRSF protein kinase 2"/>
    <property type="match status" value="2"/>
</dbReference>
<evidence type="ECO:0000259" key="11">
    <source>
        <dbReference type="PROSITE" id="PS50011"/>
    </source>
</evidence>
<dbReference type="InterPro" id="IPR051334">
    <property type="entry name" value="SRPK"/>
</dbReference>
<feature type="domain" description="Protein kinase" evidence="11">
    <location>
        <begin position="1018"/>
        <end position="1342"/>
    </location>
</feature>
<dbReference type="GO" id="GO:0004674">
    <property type="term" value="F:protein serine/threonine kinase activity"/>
    <property type="evidence" value="ECO:0007669"/>
    <property type="project" value="UniProtKB-KW"/>
</dbReference>
<feature type="binding site" evidence="9">
    <location>
        <position position="232"/>
    </location>
    <ligand>
        <name>ATP</name>
        <dbReference type="ChEBI" id="CHEBI:30616"/>
    </ligand>
</feature>
<name>A0AA39LZC9_9BILA</name>
<dbReference type="PANTHER" id="PTHR47634">
    <property type="entry name" value="PROTEIN KINASE DOMAIN-CONTAINING PROTEIN-RELATED"/>
    <property type="match status" value="1"/>
</dbReference>
<evidence type="ECO:0000256" key="5">
    <source>
        <dbReference type="ARBA" id="ARBA00022777"/>
    </source>
</evidence>
<evidence type="ECO:0000256" key="8">
    <source>
        <dbReference type="ARBA" id="ARBA00048679"/>
    </source>
</evidence>
<evidence type="ECO:0000256" key="2">
    <source>
        <dbReference type="ARBA" id="ARBA00022527"/>
    </source>
</evidence>
<feature type="region of interest" description="Disordered" evidence="10">
    <location>
        <begin position="63"/>
        <end position="184"/>
    </location>
</feature>
<keyword evidence="6 9" id="KW-0067">ATP-binding</keyword>
<feature type="region of interest" description="Disordered" evidence="10">
    <location>
        <begin position="933"/>
        <end position="999"/>
    </location>
</feature>
<dbReference type="GO" id="GO:0005634">
    <property type="term" value="C:nucleus"/>
    <property type="evidence" value="ECO:0007669"/>
    <property type="project" value="TreeGrafter"/>
</dbReference>
<evidence type="ECO:0000256" key="3">
    <source>
        <dbReference type="ARBA" id="ARBA00022679"/>
    </source>
</evidence>
<proteinExistence type="predicted"/>
<dbReference type="InterPro" id="IPR000719">
    <property type="entry name" value="Prot_kinase_dom"/>
</dbReference>
<accession>A0AA39LZC9</accession>
<feature type="binding site" evidence="9">
    <location>
        <position position="1047"/>
    </location>
    <ligand>
        <name>ATP</name>
        <dbReference type="ChEBI" id="CHEBI:30616"/>
    </ligand>
</feature>
<evidence type="ECO:0000256" key="9">
    <source>
        <dbReference type="PROSITE-ProRule" id="PRU10141"/>
    </source>
</evidence>
<keyword evidence="13" id="KW-1185">Reference proteome</keyword>
<evidence type="ECO:0000313" key="13">
    <source>
        <dbReference type="Proteomes" id="UP001175271"/>
    </source>
</evidence>
<dbReference type="GO" id="GO:0005524">
    <property type="term" value="F:ATP binding"/>
    <property type="evidence" value="ECO:0007669"/>
    <property type="project" value="UniProtKB-UniRule"/>
</dbReference>
<dbReference type="InterPro" id="IPR011009">
    <property type="entry name" value="Kinase-like_dom_sf"/>
</dbReference>
<dbReference type="EMBL" id="JAUCMV010000002">
    <property type="protein sequence ID" value="KAK0415157.1"/>
    <property type="molecule type" value="Genomic_DNA"/>
</dbReference>
<dbReference type="SUPFAM" id="SSF56112">
    <property type="entry name" value="Protein kinase-like (PK-like)"/>
    <property type="match status" value="3"/>
</dbReference>
<reference evidence="12" key="1">
    <citation type="submission" date="2023-06" db="EMBL/GenBank/DDBJ databases">
        <title>Genomic analysis of the entomopathogenic nematode Steinernema hermaphroditum.</title>
        <authorList>
            <person name="Schwarz E.M."/>
            <person name="Heppert J.K."/>
            <person name="Baniya A."/>
            <person name="Schwartz H.T."/>
            <person name="Tan C.-H."/>
            <person name="Antoshechkin I."/>
            <person name="Sternberg P.W."/>
            <person name="Goodrich-Blair H."/>
            <person name="Dillman A.R."/>
        </authorList>
    </citation>
    <scope>NUCLEOTIDE SEQUENCE</scope>
    <source>
        <strain evidence="12">PS9179</strain>
        <tissue evidence="12">Whole animal</tissue>
    </source>
</reference>
<evidence type="ECO:0000313" key="12">
    <source>
        <dbReference type="EMBL" id="KAK0415157.1"/>
    </source>
</evidence>
<organism evidence="12 13">
    <name type="scientific">Steinernema hermaphroditum</name>
    <dbReference type="NCBI Taxonomy" id="289476"/>
    <lineage>
        <taxon>Eukaryota</taxon>
        <taxon>Metazoa</taxon>
        <taxon>Ecdysozoa</taxon>
        <taxon>Nematoda</taxon>
        <taxon>Chromadorea</taxon>
        <taxon>Rhabditida</taxon>
        <taxon>Tylenchina</taxon>
        <taxon>Panagrolaimomorpha</taxon>
        <taxon>Strongyloidoidea</taxon>
        <taxon>Steinernematidae</taxon>
        <taxon>Steinernema</taxon>
    </lineage>
</organism>
<feature type="compositionally biased region" description="Acidic residues" evidence="10">
    <location>
        <begin position="799"/>
        <end position="809"/>
    </location>
</feature>
<feature type="compositionally biased region" description="Basic and acidic residues" evidence="10">
    <location>
        <begin position="71"/>
        <end position="98"/>
    </location>
</feature>
<dbReference type="PROSITE" id="PS50011">
    <property type="entry name" value="PROTEIN_KINASE_DOM"/>
    <property type="match status" value="2"/>
</dbReference>
<dbReference type="GO" id="GO:0000245">
    <property type="term" value="P:spliceosomal complex assembly"/>
    <property type="evidence" value="ECO:0007669"/>
    <property type="project" value="TreeGrafter"/>
</dbReference>
<dbReference type="PANTHER" id="PTHR47634:SF9">
    <property type="entry name" value="PROTEIN KINASE DOMAIN-CONTAINING PROTEIN-RELATED"/>
    <property type="match status" value="1"/>
</dbReference>
<dbReference type="InterPro" id="IPR017441">
    <property type="entry name" value="Protein_kinase_ATP_BS"/>
</dbReference>
<feature type="compositionally biased region" description="Basic and acidic residues" evidence="10">
    <location>
        <begin position="511"/>
        <end position="521"/>
    </location>
</feature>
<feature type="region of interest" description="Disordered" evidence="10">
    <location>
        <begin position="762"/>
        <end position="858"/>
    </location>
</feature>
<evidence type="ECO:0000256" key="1">
    <source>
        <dbReference type="ARBA" id="ARBA00012513"/>
    </source>
</evidence>
<feature type="compositionally biased region" description="Basic and acidic residues" evidence="10">
    <location>
        <begin position="483"/>
        <end position="501"/>
    </location>
</feature>
<dbReference type="PROSITE" id="PS00107">
    <property type="entry name" value="PROTEIN_KINASE_ATP"/>
    <property type="match status" value="3"/>
</dbReference>
<dbReference type="Gene3D" id="1.10.510.10">
    <property type="entry name" value="Transferase(Phosphotransferase) domain 1"/>
    <property type="match status" value="3"/>
</dbReference>
<keyword evidence="2" id="KW-0723">Serine/threonine-protein kinase</keyword>
<dbReference type="Gene3D" id="3.30.200.20">
    <property type="entry name" value="Phosphorylase Kinase, domain 1"/>
    <property type="match status" value="3"/>
</dbReference>
<gene>
    <name evidence="12" type="ORF">QR680_011799</name>
</gene>
<evidence type="ECO:0000256" key="6">
    <source>
        <dbReference type="ARBA" id="ARBA00022840"/>
    </source>
</evidence>
<keyword evidence="5" id="KW-0418">Kinase</keyword>
<sequence>MNRARATKRRIEARWSGDWYSWRWSGTDEAIRWRRSVGDTFDAPDEMDVRVSVKDSNETTLQRTMSTMGHESMEKAEKRKRTASDEESEKKLVSEKNVNEATSTDDSPQECADALDLQGGEHHDLNPSLYNQDGAPPSEESPESRYSEEGSVEGNESPGEADMSSHEESGSSESDDDEQEDPAEYRVGGYHPVRIGEVFHQRYHVIRKLGWGHFSTVWLCWDTKDQRFVAMKIVKSDYSAAALDEVKCLLCVSKETNDRGYRDRVVQLYDEFLIKGPNGTHVCIVSEVAVIFIGGSLKKLIPRSNDTGLPAGKVREIARQILQGVSHIHGHNIAHMDLSAKNVLVAMSETQIKQMAAEALSYMKDETKMPDELVSTAPAQNVPVSKSDKRRVKKKTKQAQKLLKKLLAEVEGVSIDPEVIKSPGHQPTTVKIVDLGAARKIDEDARNHDMDLAVRLVWQLATGLKASLLESKPIYTVDTSVMRADDPQDGELRGPNPKDNEDAAPPSEEGPEPRCHHEDQYPRPVQIGVSPQDVIGPLGNDGHEQEDPNQYGPDGHYPVRIGEIFRHRYRVFKKLGFGNHARVWFCFDSEDQRFVAMKIVKSKQEYAEAALNEVKYLMRVNEETYGGGFGDRVVEMLDEFLIKGPHGKHVCIVFEALGCDLEKWKQTNYPDSAPPHDKIREIARQVLQGLDHLHQHALVHTDLHQKNVVLAVSQADIEQIATEACAKHGLMILGGAVSTAPAHIPHPPQMSSLPNPVQQIGVKSKEAQDADRPKVKIVDLGSAQNLEEDNDGNKKGSDLDEDDGDDEETVEKSGYCDEDGNDEELADECGNSDEDGSHDETVEDGDNGSRGSTDDSEDEMFDELAQHYGWSTAEVNAFKNFIEYLKDDATAKDALDHCWLDTDNSLSAVPEIVNKATSTDDSPQECADALDLQGGEHHDLNPSLYNQDGAPPSEESPESRYSEEGSVEGNESPGEADMSSHEESGSSESDDDEQEDPAEYRVGGYHPVRIGEVFHQRYHVIRKLGWGHFSTVWLCWDTKDQRFVAMKIVKSDYSAAALDEVKCLLCVSKETNDRGYRDRVVQLYDEFLIKGPNGTHVCIVSEVAVIFIGGSLKKLIPRSNDTGLPAGKVREIARQILQGVSHIHGHNIAHMDLSAKNVLVAMSETQIKQMAAEALSYMKDETKMPDELVSTAPAQNVPVSKSDKRRVKKKTKQAQKLLKKLLAEVEGVSIDPEVIKSPGHQPTTVKIVDLGAARKIDEDARNHDMDQAVRLCKNVDEVIASMGQITVRGWDQADDEAIKNFIDDMLEYDQDRRVAAAGVVLHQWLDEQQPVHNYDTDDDAES</sequence>
<comment type="catalytic activity">
    <reaction evidence="8">
        <text>L-seryl-[protein] + ATP = O-phospho-L-seryl-[protein] + ADP + H(+)</text>
        <dbReference type="Rhea" id="RHEA:17989"/>
        <dbReference type="Rhea" id="RHEA-COMP:9863"/>
        <dbReference type="Rhea" id="RHEA-COMP:11604"/>
        <dbReference type="ChEBI" id="CHEBI:15378"/>
        <dbReference type="ChEBI" id="CHEBI:29999"/>
        <dbReference type="ChEBI" id="CHEBI:30616"/>
        <dbReference type="ChEBI" id="CHEBI:83421"/>
        <dbReference type="ChEBI" id="CHEBI:456216"/>
        <dbReference type="EC" id="2.7.11.1"/>
    </reaction>
</comment>
<feature type="domain" description="Protein kinase" evidence="11">
    <location>
        <begin position="203"/>
        <end position="617"/>
    </location>
</feature>
<feature type="compositionally biased region" description="Acidic residues" evidence="10">
    <location>
        <begin position="988"/>
        <end position="997"/>
    </location>
</feature>
<keyword evidence="4 9" id="KW-0547">Nucleotide-binding</keyword>
<feature type="binding site" evidence="9">
    <location>
        <position position="598"/>
    </location>
    <ligand>
        <name>ATP</name>
        <dbReference type="ChEBI" id="CHEBI:30616"/>
    </ligand>
</feature>
<comment type="caution">
    <text evidence="12">The sequence shown here is derived from an EMBL/GenBank/DDBJ whole genome shotgun (WGS) entry which is preliminary data.</text>
</comment>
<feature type="compositionally biased region" description="Acidic residues" evidence="10">
    <location>
        <begin position="173"/>
        <end position="182"/>
    </location>
</feature>
<evidence type="ECO:0000256" key="4">
    <source>
        <dbReference type="ARBA" id="ARBA00022741"/>
    </source>
</evidence>
<feature type="compositionally biased region" description="Basic and acidic residues" evidence="10">
    <location>
        <begin position="763"/>
        <end position="777"/>
    </location>
</feature>
<evidence type="ECO:0000256" key="7">
    <source>
        <dbReference type="ARBA" id="ARBA00047899"/>
    </source>
</evidence>
<dbReference type="Pfam" id="PF00069">
    <property type="entry name" value="Pkinase"/>
    <property type="match status" value="3"/>
</dbReference>
<dbReference type="GO" id="GO:0005737">
    <property type="term" value="C:cytoplasm"/>
    <property type="evidence" value="ECO:0007669"/>
    <property type="project" value="TreeGrafter"/>
</dbReference>
<evidence type="ECO:0000256" key="10">
    <source>
        <dbReference type="SAM" id="MobiDB-lite"/>
    </source>
</evidence>